<proteinExistence type="predicted"/>
<dbReference type="AlphaFoldDB" id="A0A0D2GDW0"/>
<accession>A0A0D2GDW0</accession>
<gene>
    <name evidence="2" type="ORF">X474_15645</name>
</gene>
<evidence type="ECO:0000313" key="3">
    <source>
        <dbReference type="Proteomes" id="UP000032233"/>
    </source>
</evidence>
<dbReference type="EMBL" id="AZAC01000018">
    <property type="protein sequence ID" value="KIX13167.1"/>
    <property type="molecule type" value="Genomic_DNA"/>
</dbReference>
<reference evidence="2 3" key="1">
    <citation type="submission" date="2013-11" db="EMBL/GenBank/DDBJ databases">
        <title>Metagenomic analysis of a methanogenic consortium involved in long chain n-alkane degradation.</title>
        <authorList>
            <person name="Davidova I.A."/>
            <person name="Callaghan A.V."/>
            <person name="Wawrik B."/>
            <person name="Pruitt S."/>
            <person name="Marks C."/>
            <person name="Duncan K.E."/>
            <person name="Suflita J.M."/>
        </authorList>
    </citation>
    <scope>NUCLEOTIDE SEQUENCE [LARGE SCALE GENOMIC DNA]</scope>
    <source>
        <strain evidence="2 3">SPR</strain>
    </source>
</reference>
<dbReference type="STRING" id="1429043.X474_15645"/>
<dbReference type="Proteomes" id="UP000032233">
    <property type="component" value="Unassembled WGS sequence"/>
</dbReference>
<feature type="region of interest" description="Disordered" evidence="1">
    <location>
        <begin position="46"/>
        <end position="69"/>
    </location>
</feature>
<evidence type="ECO:0000256" key="1">
    <source>
        <dbReference type="SAM" id="MobiDB-lite"/>
    </source>
</evidence>
<protein>
    <submittedName>
        <fullName evidence="2">Uncharacterized protein</fullName>
    </submittedName>
</protein>
<sequence>MPRRQLPVKSKAKLKKRSTLIGDQGEAGKRLNMSCRIQRPFGSFKHRKATQRAWQRPPLARFTPELENH</sequence>
<keyword evidence="3" id="KW-1185">Reference proteome</keyword>
<dbReference type="InParanoid" id="A0A0D2GDW0"/>
<organism evidence="2 3">
    <name type="scientific">Dethiosulfatarculus sandiegensis</name>
    <dbReference type="NCBI Taxonomy" id="1429043"/>
    <lineage>
        <taxon>Bacteria</taxon>
        <taxon>Pseudomonadati</taxon>
        <taxon>Thermodesulfobacteriota</taxon>
        <taxon>Desulfarculia</taxon>
        <taxon>Desulfarculales</taxon>
        <taxon>Desulfarculaceae</taxon>
        <taxon>Dethiosulfatarculus</taxon>
    </lineage>
</organism>
<feature type="region of interest" description="Disordered" evidence="1">
    <location>
        <begin position="1"/>
        <end position="27"/>
    </location>
</feature>
<evidence type="ECO:0000313" key="2">
    <source>
        <dbReference type="EMBL" id="KIX13167.1"/>
    </source>
</evidence>
<comment type="caution">
    <text evidence="2">The sequence shown here is derived from an EMBL/GenBank/DDBJ whole genome shotgun (WGS) entry which is preliminary data.</text>
</comment>
<name>A0A0D2GDW0_9BACT</name>